<name>A0A6P2N184_9BURK</name>
<dbReference type="EMBL" id="CABVPP010000034">
    <property type="protein sequence ID" value="VWB87152.1"/>
    <property type="molecule type" value="Genomic_DNA"/>
</dbReference>
<protein>
    <submittedName>
        <fullName evidence="5">TPR repeat-containing protein</fullName>
    </submittedName>
</protein>
<keyword evidence="2 3" id="KW-0802">TPR repeat</keyword>
<reference evidence="5 6" key="1">
    <citation type="submission" date="2019-09" db="EMBL/GenBank/DDBJ databases">
        <authorList>
            <person name="Depoorter E."/>
        </authorList>
    </citation>
    <scope>NUCLEOTIDE SEQUENCE [LARGE SCALE GENOMIC DNA]</scope>
    <source>
        <strain evidence="5">LMG 26883</strain>
    </source>
</reference>
<dbReference type="InterPro" id="IPR051012">
    <property type="entry name" value="CellSynth/LPSAsmb/PSIAsmb"/>
</dbReference>
<feature type="chain" id="PRO_5026654077" evidence="4">
    <location>
        <begin position="47"/>
        <end position="609"/>
    </location>
</feature>
<dbReference type="Gene3D" id="1.25.40.10">
    <property type="entry name" value="Tetratricopeptide repeat domain"/>
    <property type="match status" value="2"/>
</dbReference>
<dbReference type="AlphaFoldDB" id="A0A6P2N184"/>
<dbReference type="RefSeq" id="WP_174903320.1">
    <property type="nucleotide sequence ID" value="NZ_CABVPP010000034.1"/>
</dbReference>
<evidence type="ECO:0000256" key="1">
    <source>
        <dbReference type="ARBA" id="ARBA00022737"/>
    </source>
</evidence>
<dbReference type="InterPro" id="IPR019734">
    <property type="entry name" value="TPR_rpt"/>
</dbReference>
<dbReference type="GeneID" id="93171223"/>
<feature type="repeat" description="TPR" evidence="3">
    <location>
        <begin position="528"/>
        <end position="561"/>
    </location>
</feature>
<proteinExistence type="predicted"/>
<organism evidence="5 6">
    <name type="scientific">Burkholderia pseudomultivorans</name>
    <dbReference type="NCBI Taxonomy" id="1207504"/>
    <lineage>
        <taxon>Bacteria</taxon>
        <taxon>Pseudomonadati</taxon>
        <taxon>Pseudomonadota</taxon>
        <taxon>Betaproteobacteria</taxon>
        <taxon>Burkholderiales</taxon>
        <taxon>Burkholderiaceae</taxon>
        <taxon>Burkholderia</taxon>
        <taxon>Burkholderia cepacia complex</taxon>
    </lineage>
</organism>
<dbReference type="PROSITE" id="PS50005">
    <property type="entry name" value="TPR"/>
    <property type="match status" value="1"/>
</dbReference>
<dbReference type="PANTHER" id="PTHR45586">
    <property type="entry name" value="TPR REPEAT-CONTAINING PROTEIN PA4667"/>
    <property type="match status" value="1"/>
</dbReference>
<dbReference type="SMART" id="SM00028">
    <property type="entry name" value="TPR"/>
    <property type="match status" value="6"/>
</dbReference>
<dbReference type="InterPro" id="IPR011990">
    <property type="entry name" value="TPR-like_helical_dom_sf"/>
</dbReference>
<evidence type="ECO:0000256" key="3">
    <source>
        <dbReference type="PROSITE-ProRule" id="PRU00339"/>
    </source>
</evidence>
<keyword evidence="1" id="KW-0677">Repeat</keyword>
<dbReference type="Proteomes" id="UP000494162">
    <property type="component" value="Unassembled WGS sequence"/>
</dbReference>
<evidence type="ECO:0000313" key="5">
    <source>
        <dbReference type="EMBL" id="VWB87152.1"/>
    </source>
</evidence>
<dbReference type="Pfam" id="PF14559">
    <property type="entry name" value="TPR_19"/>
    <property type="match status" value="2"/>
</dbReference>
<keyword evidence="4" id="KW-0732">Signal</keyword>
<dbReference type="SUPFAM" id="SSF48452">
    <property type="entry name" value="TPR-like"/>
    <property type="match status" value="2"/>
</dbReference>
<sequence>MTLPSKLLQKRPAAAAERGARAFPVRRALGAALFAVWTLTAFPAHAQDPATDDAESQGAFDHVMPDEKKDLPGVALTSQIVYQVLAAEVALQRNQPAPAYQTYLALARDTRDPRMAQRATEIALGAQSPADALSAANLWRQYAPDSNRASQVDAALLVLAGKPADAQPMLARELARATGETRGPAILALQALLVRGPDRVGGLAVLKDMLKNDMSRPEAQLAIARQQLAVDDKEGAAQSLKQALQIRPDYLPAALMLSQMGPAERAAGIASFEKYVQQNPKSRDARLALSQLYLADDRLDDAQKQFETMRKLDAKDPTPLMALALIKIQQKKLDDASAYLKQYVQLGAKQPDLDVGQGYIYLAEIAIEQGNDAQASQWLDKVDQTSQHYLPAQITRAQLLQKQGKTDEARKVLDDLPVSDPRDAAVIARTDASILFTAKRYPEAEARLGQAVQDFPDDPDLRYDYAMAAEKTGHYATMEKQLRELIRTQPDNPQAYNALGYSLADRNQRLPEASKLIEKALSLAPNDAYIMDSLGWVKYRMGDTAGAAKILRRAYELQPNAEIGAHLGEVLWKTGSQDDARSAWRAAQKLEPDNETLVQTLKRFQINGL</sequence>
<evidence type="ECO:0000256" key="4">
    <source>
        <dbReference type="SAM" id="SignalP"/>
    </source>
</evidence>
<evidence type="ECO:0000313" key="6">
    <source>
        <dbReference type="Proteomes" id="UP000494162"/>
    </source>
</evidence>
<accession>A0A6P2N184</accession>
<dbReference type="PANTHER" id="PTHR45586:SF1">
    <property type="entry name" value="LIPOPOLYSACCHARIDE ASSEMBLY PROTEIN B"/>
    <property type="match status" value="1"/>
</dbReference>
<gene>
    <name evidence="5" type="ORF">BPS26883_04188</name>
</gene>
<feature type="signal peptide" evidence="4">
    <location>
        <begin position="1"/>
        <end position="46"/>
    </location>
</feature>
<dbReference type="Pfam" id="PF13432">
    <property type="entry name" value="TPR_16"/>
    <property type="match status" value="1"/>
</dbReference>
<evidence type="ECO:0000256" key="2">
    <source>
        <dbReference type="ARBA" id="ARBA00022803"/>
    </source>
</evidence>